<name>G6Y4J8_9HYPH</name>
<evidence type="ECO:0000313" key="2">
    <source>
        <dbReference type="Proteomes" id="UP000002949"/>
    </source>
</evidence>
<gene>
    <name evidence="1" type="ORF">MEA186_04284</name>
</gene>
<keyword evidence="2" id="KW-1185">Reference proteome</keyword>
<evidence type="ECO:0000313" key="1">
    <source>
        <dbReference type="EMBL" id="EHH13421.1"/>
    </source>
</evidence>
<sequence length="32" mass="3471">MTARSTRSRKLSNQIRGIMKTIGLLVPAGKEG</sequence>
<protein>
    <submittedName>
        <fullName evidence="1">Uncharacterized protein</fullName>
    </submittedName>
</protein>
<dbReference type="AlphaFoldDB" id="G6Y4J8"/>
<reference evidence="1 2" key="1">
    <citation type="journal article" date="2012" name="J. Bacteriol.">
        <title>Draft Genome Sequence of Plant Growth-Promoting Rhizobium Mesorhizobium amorphae, Isolated from Zinc-Lead Mine Tailings.</title>
        <authorList>
            <person name="Hao X."/>
            <person name="Lin Y."/>
            <person name="Johnstone L."/>
            <person name="Baltrus D.A."/>
            <person name="Miller S.J."/>
            <person name="Wei G."/>
            <person name="Rensing C."/>
        </authorList>
    </citation>
    <scope>NUCLEOTIDE SEQUENCE [LARGE SCALE GENOMIC DNA]</scope>
    <source>
        <strain evidence="1 2">CCNWGS0123</strain>
    </source>
</reference>
<proteinExistence type="predicted"/>
<organism evidence="1 2">
    <name type="scientific">Mesorhizobium amorphae CCNWGS0123</name>
    <dbReference type="NCBI Taxonomy" id="1082933"/>
    <lineage>
        <taxon>Bacteria</taxon>
        <taxon>Pseudomonadati</taxon>
        <taxon>Pseudomonadota</taxon>
        <taxon>Alphaproteobacteria</taxon>
        <taxon>Hyphomicrobiales</taxon>
        <taxon>Phyllobacteriaceae</taxon>
        <taxon>Mesorhizobium</taxon>
    </lineage>
</organism>
<dbReference type="Proteomes" id="UP000002949">
    <property type="component" value="Unassembled WGS sequence"/>
</dbReference>
<accession>G6Y4J8</accession>
<dbReference type="EMBL" id="AGSN01000052">
    <property type="protein sequence ID" value="EHH13421.1"/>
    <property type="molecule type" value="Genomic_DNA"/>
</dbReference>